<protein>
    <submittedName>
        <fullName evidence="2">Uncharacterized protein</fullName>
    </submittedName>
</protein>
<dbReference type="Proteomes" id="UP000023152">
    <property type="component" value="Unassembled WGS sequence"/>
</dbReference>
<evidence type="ECO:0000313" key="2">
    <source>
        <dbReference type="EMBL" id="ETO08467.1"/>
    </source>
</evidence>
<comment type="caution">
    <text evidence="2">The sequence shown here is derived from an EMBL/GenBank/DDBJ whole genome shotgun (WGS) entry which is preliminary data.</text>
</comment>
<evidence type="ECO:0000256" key="1">
    <source>
        <dbReference type="SAM" id="MobiDB-lite"/>
    </source>
</evidence>
<feature type="non-terminal residue" evidence="2">
    <location>
        <position position="1"/>
    </location>
</feature>
<reference evidence="2 3" key="1">
    <citation type="journal article" date="2013" name="Curr. Biol.">
        <title>The Genome of the Foraminiferan Reticulomyxa filosa.</title>
        <authorList>
            <person name="Glockner G."/>
            <person name="Hulsmann N."/>
            <person name="Schleicher M."/>
            <person name="Noegel A.A."/>
            <person name="Eichinger L."/>
            <person name="Gallinger C."/>
            <person name="Pawlowski J."/>
            <person name="Sierra R."/>
            <person name="Euteneuer U."/>
            <person name="Pillet L."/>
            <person name="Moustafa A."/>
            <person name="Platzer M."/>
            <person name="Groth M."/>
            <person name="Szafranski K."/>
            <person name="Schliwa M."/>
        </authorList>
    </citation>
    <scope>NUCLEOTIDE SEQUENCE [LARGE SCALE GENOMIC DNA]</scope>
</reference>
<name>X6M4S9_RETFI</name>
<sequence>KKRKMNEKNVWKQKMKVRKTLANSVKLGRLYLYIFKLQQQLENLVNHFNEMQQENEQKDNETENEKKKKLRNALSTISDVEDQKKRRNKKFRNHLFKNVSIRESEQEIKETLEDLGFTNGEGNIFKYCFNVAECEYFDISANAKNCFGLNQEKEMQIVSTRRKDKDAYYNKLKSICLDAKNKLFKRRKKRNNLKNQRYGKKIVWKVNKPWWSDALRRKRKNVHQLKRKFRKNRTKINYWKYEKAMGIFDKVNWITARR</sequence>
<organism evidence="2 3">
    <name type="scientific">Reticulomyxa filosa</name>
    <dbReference type="NCBI Taxonomy" id="46433"/>
    <lineage>
        <taxon>Eukaryota</taxon>
        <taxon>Sar</taxon>
        <taxon>Rhizaria</taxon>
        <taxon>Retaria</taxon>
        <taxon>Foraminifera</taxon>
        <taxon>Monothalamids</taxon>
        <taxon>Reticulomyxidae</taxon>
        <taxon>Reticulomyxa</taxon>
    </lineage>
</organism>
<dbReference type="EMBL" id="ASPP01024966">
    <property type="protein sequence ID" value="ETO08467.1"/>
    <property type="molecule type" value="Genomic_DNA"/>
</dbReference>
<feature type="compositionally biased region" description="Basic and acidic residues" evidence="1">
    <location>
        <begin position="55"/>
        <end position="66"/>
    </location>
</feature>
<evidence type="ECO:0000313" key="3">
    <source>
        <dbReference type="Proteomes" id="UP000023152"/>
    </source>
</evidence>
<proteinExistence type="predicted"/>
<accession>X6M4S9</accession>
<keyword evidence="3" id="KW-1185">Reference proteome</keyword>
<feature type="region of interest" description="Disordered" evidence="1">
    <location>
        <begin position="53"/>
        <end position="74"/>
    </location>
</feature>
<dbReference type="AlphaFoldDB" id="X6M4S9"/>
<gene>
    <name evidence="2" type="ORF">RFI_28920</name>
</gene>